<comment type="caution">
    <text evidence="8">The sequence shown here is derived from an EMBL/GenBank/DDBJ whole genome shotgun (WGS) entry which is preliminary data.</text>
</comment>
<evidence type="ECO:0000256" key="3">
    <source>
        <dbReference type="ARBA" id="ARBA00022692"/>
    </source>
</evidence>
<feature type="transmembrane region" description="Helical" evidence="6">
    <location>
        <begin position="410"/>
        <end position="432"/>
    </location>
</feature>
<dbReference type="Pfam" id="PF03772">
    <property type="entry name" value="Competence"/>
    <property type="match status" value="1"/>
</dbReference>
<feature type="transmembrane region" description="Helical" evidence="6">
    <location>
        <begin position="324"/>
        <end position="342"/>
    </location>
</feature>
<name>A0A2M7XG91_9BACT</name>
<proteinExistence type="predicted"/>
<dbReference type="InterPro" id="IPR052159">
    <property type="entry name" value="Competence_DNA_uptake"/>
</dbReference>
<feature type="transmembrane region" description="Helical" evidence="6">
    <location>
        <begin position="288"/>
        <end position="304"/>
    </location>
</feature>
<evidence type="ECO:0000256" key="2">
    <source>
        <dbReference type="ARBA" id="ARBA00022475"/>
    </source>
</evidence>
<keyword evidence="4 6" id="KW-1133">Transmembrane helix</keyword>
<feature type="transmembrane region" description="Helical" evidence="6">
    <location>
        <begin position="222"/>
        <end position="244"/>
    </location>
</feature>
<feature type="domain" description="ComEC/Rec2-related protein" evidence="7">
    <location>
        <begin position="170"/>
        <end position="433"/>
    </location>
</feature>
<evidence type="ECO:0000259" key="7">
    <source>
        <dbReference type="Pfam" id="PF03772"/>
    </source>
</evidence>
<feature type="transmembrane region" description="Helical" evidence="6">
    <location>
        <begin position="264"/>
        <end position="281"/>
    </location>
</feature>
<feature type="transmembrane region" description="Helical" evidence="6">
    <location>
        <begin position="193"/>
        <end position="215"/>
    </location>
</feature>
<reference evidence="9" key="1">
    <citation type="submission" date="2017-09" db="EMBL/GenBank/DDBJ databases">
        <title>Depth-based differentiation of microbial function through sediment-hosted aquifers and enrichment of novel symbionts in the deep terrestrial subsurface.</title>
        <authorList>
            <person name="Probst A.J."/>
            <person name="Ladd B."/>
            <person name="Jarett J.K."/>
            <person name="Geller-Mcgrath D.E."/>
            <person name="Sieber C.M.K."/>
            <person name="Emerson J.B."/>
            <person name="Anantharaman K."/>
            <person name="Thomas B.C."/>
            <person name="Malmstrom R."/>
            <person name="Stieglmeier M."/>
            <person name="Klingl A."/>
            <person name="Woyke T."/>
            <person name="Ryan C.M."/>
            <person name="Banfield J.F."/>
        </authorList>
    </citation>
    <scope>NUCLEOTIDE SEQUENCE [LARGE SCALE GENOMIC DNA]</scope>
</reference>
<sequence>MATTGSVILRWTCSIFLVSVAIWSVAFSEPGDGAYIFDKASERVSGEIWQVENTERYQKITLRDVHVNDERINSEARTLILSPAFPPLSIGEKIVFRCNLEKPEPFNGFRYDRFLASKNVYATCFLKEAPLVIGYAKPTFRTKLLSVRKNFIKHLDSTFGEPQASLLAGLLVGEKRFTSAWDEKFQRTGTSHIVAASGYNVAVVSAIMFGLLTYLGLRRPRAFSLILASIIVYVILAGADAPVVRAGVMGVLVLLSQQFGRKTTMVNVLLVTASTMLFINPRLMRDDIGFELSMFSTIALIYFAPLLEQKLKFIPEDFSIRESITSTLSATFFALPIIFLSFGQLSILGPIANLFVLSFLPATMFFGSIAVVLSYVNPVLAYIASAPAWALLNLELIMIDALAQLPYATILIPSSTKLLLTIFSILLIAYTWRKLSRKTSKQ</sequence>
<evidence type="ECO:0000256" key="6">
    <source>
        <dbReference type="SAM" id="Phobius"/>
    </source>
</evidence>
<evidence type="ECO:0000256" key="5">
    <source>
        <dbReference type="ARBA" id="ARBA00023136"/>
    </source>
</evidence>
<dbReference type="InterPro" id="IPR004477">
    <property type="entry name" value="ComEC_N"/>
</dbReference>
<dbReference type="Proteomes" id="UP000231263">
    <property type="component" value="Unassembled WGS sequence"/>
</dbReference>
<keyword evidence="3 6" id="KW-0812">Transmembrane</keyword>
<feature type="transmembrane region" description="Helical" evidence="6">
    <location>
        <begin position="354"/>
        <end position="373"/>
    </location>
</feature>
<accession>A0A2M7XG91</accession>
<dbReference type="GO" id="GO:0005886">
    <property type="term" value="C:plasma membrane"/>
    <property type="evidence" value="ECO:0007669"/>
    <property type="project" value="UniProtKB-SubCell"/>
</dbReference>
<comment type="subcellular location">
    <subcellularLocation>
        <location evidence="1">Cell membrane</location>
        <topology evidence="1">Multi-pass membrane protein</topology>
    </subcellularLocation>
</comment>
<keyword evidence="2" id="KW-1003">Cell membrane</keyword>
<dbReference type="EMBL" id="PFWT01000007">
    <property type="protein sequence ID" value="PJA46872.1"/>
    <property type="molecule type" value="Genomic_DNA"/>
</dbReference>
<organism evidence="8 9">
    <name type="scientific">Candidatus Uhrbacteria bacterium CG_4_9_14_3_um_filter_41_35</name>
    <dbReference type="NCBI Taxonomy" id="1975034"/>
    <lineage>
        <taxon>Bacteria</taxon>
        <taxon>Candidatus Uhriibacteriota</taxon>
    </lineage>
</organism>
<dbReference type="AlphaFoldDB" id="A0A2M7XG91"/>
<dbReference type="NCBIfam" id="TIGR00360">
    <property type="entry name" value="ComEC_N-term"/>
    <property type="match status" value="1"/>
</dbReference>
<dbReference type="PANTHER" id="PTHR30619:SF7">
    <property type="entry name" value="BETA-LACTAMASE DOMAIN PROTEIN"/>
    <property type="match status" value="1"/>
</dbReference>
<evidence type="ECO:0000313" key="9">
    <source>
        <dbReference type="Proteomes" id="UP000231263"/>
    </source>
</evidence>
<evidence type="ECO:0000256" key="4">
    <source>
        <dbReference type="ARBA" id="ARBA00022989"/>
    </source>
</evidence>
<protein>
    <recommendedName>
        <fullName evidence="7">ComEC/Rec2-related protein domain-containing protein</fullName>
    </recommendedName>
</protein>
<dbReference type="PANTHER" id="PTHR30619">
    <property type="entry name" value="DNA INTERNALIZATION/COMPETENCE PROTEIN COMEC/REC2"/>
    <property type="match status" value="1"/>
</dbReference>
<keyword evidence="5 6" id="KW-0472">Membrane</keyword>
<gene>
    <name evidence="8" type="ORF">CO173_01465</name>
</gene>
<evidence type="ECO:0000256" key="1">
    <source>
        <dbReference type="ARBA" id="ARBA00004651"/>
    </source>
</evidence>
<evidence type="ECO:0000313" key="8">
    <source>
        <dbReference type="EMBL" id="PJA46872.1"/>
    </source>
</evidence>